<dbReference type="InterPro" id="IPR023395">
    <property type="entry name" value="MCP_dom_sf"/>
</dbReference>
<evidence type="ECO:0000256" key="9">
    <source>
        <dbReference type="RuleBase" id="RU000488"/>
    </source>
</evidence>
<dbReference type="PROSITE" id="PS50920">
    <property type="entry name" value="SOLCAR"/>
    <property type="match status" value="3"/>
</dbReference>
<gene>
    <name evidence="12" type="ORF">JKP88DRAFT_266849</name>
</gene>
<protein>
    <submittedName>
        <fullName evidence="12">Mitochondrial carrier domain-containing protein</fullName>
    </submittedName>
</protein>
<keyword evidence="6 10" id="KW-1133">Transmembrane helix</keyword>
<feature type="signal peptide" evidence="11">
    <location>
        <begin position="1"/>
        <end position="20"/>
    </location>
</feature>
<evidence type="ECO:0000313" key="12">
    <source>
        <dbReference type="EMBL" id="KAG5190636.1"/>
    </source>
</evidence>
<feature type="transmembrane region" description="Helical" evidence="10">
    <location>
        <begin position="30"/>
        <end position="49"/>
    </location>
</feature>
<keyword evidence="13" id="KW-1185">Reference proteome</keyword>
<feature type="chain" id="PRO_5032419037" evidence="11">
    <location>
        <begin position="21"/>
        <end position="383"/>
    </location>
</feature>
<reference evidence="12" key="1">
    <citation type="submission" date="2021-02" db="EMBL/GenBank/DDBJ databases">
        <title>First Annotated Genome of the Yellow-green Alga Tribonema minus.</title>
        <authorList>
            <person name="Mahan K.M."/>
        </authorList>
    </citation>
    <scope>NUCLEOTIDE SEQUENCE</scope>
    <source>
        <strain evidence="12">UTEX B ZZ1240</strain>
    </source>
</reference>
<organism evidence="12 13">
    <name type="scientific">Tribonema minus</name>
    <dbReference type="NCBI Taxonomy" id="303371"/>
    <lineage>
        <taxon>Eukaryota</taxon>
        <taxon>Sar</taxon>
        <taxon>Stramenopiles</taxon>
        <taxon>Ochrophyta</taxon>
        <taxon>PX clade</taxon>
        <taxon>Xanthophyceae</taxon>
        <taxon>Tribonematales</taxon>
        <taxon>Tribonemataceae</taxon>
        <taxon>Tribonema</taxon>
    </lineage>
</organism>
<comment type="caution">
    <text evidence="12">The sequence shown here is derived from an EMBL/GenBank/DDBJ whole genome shotgun (WGS) entry which is preliminary data.</text>
</comment>
<evidence type="ECO:0000313" key="13">
    <source>
        <dbReference type="Proteomes" id="UP000664859"/>
    </source>
</evidence>
<evidence type="ECO:0000256" key="6">
    <source>
        <dbReference type="ARBA" id="ARBA00022989"/>
    </source>
</evidence>
<feature type="repeat" description="Solcar" evidence="8">
    <location>
        <begin position="184"/>
        <end position="275"/>
    </location>
</feature>
<evidence type="ECO:0000256" key="11">
    <source>
        <dbReference type="SAM" id="SignalP"/>
    </source>
</evidence>
<evidence type="ECO:0000256" key="5">
    <source>
        <dbReference type="ARBA" id="ARBA00022737"/>
    </source>
</evidence>
<name>A0A835ZCT1_9STRA</name>
<feature type="repeat" description="Solcar" evidence="8">
    <location>
        <begin position="76"/>
        <end position="166"/>
    </location>
</feature>
<keyword evidence="4 8" id="KW-0812">Transmembrane</keyword>
<keyword evidence="7 8" id="KW-0472">Membrane</keyword>
<dbReference type="OrthoDB" id="756301at2759"/>
<dbReference type="EMBL" id="JAFCMP010000031">
    <property type="protein sequence ID" value="KAG5190636.1"/>
    <property type="molecule type" value="Genomic_DNA"/>
</dbReference>
<evidence type="ECO:0000256" key="1">
    <source>
        <dbReference type="ARBA" id="ARBA00004141"/>
    </source>
</evidence>
<dbReference type="Gene3D" id="1.50.40.10">
    <property type="entry name" value="Mitochondrial carrier domain"/>
    <property type="match status" value="1"/>
</dbReference>
<comment type="similarity">
    <text evidence="2 9">Belongs to the mitochondrial carrier (TC 2.A.29) family.</text>
</comment>
<dbReference type="Proteomes" id="UP000664859">
    <property type="component" value="Unassembled WGS sequence"/>
</dbReference>
<keyword evidence="11" id="KW-0732">Signal</keyword>
<sequence length="383" mass="40247">MRCLPKLAVAAALLLAPTAAAPVAGEVPLPTYATFAVAGLSGMTAWLVVHPGKCLLLRRSADDWLYLHSVMTILSSSLDLKLLSCTLSPHPPAPPPHAGDVIKARMQLEDRSAAASGASPGPLQVARAMVHEEGAMSLYGGLSAGLLRQATYTTLRLGLYDLGKRLALELIELVTGEPARGAAGGAAMRFVVGALSGAAASFLSCPVEVCLVRMQGDGKLPKAARRNYKSIFDALIRIGREEGLTTYWTGAGTTMIRAMVVSITQIATYDQVKELLEGQLAGTALHAAAGVAAAIVFSTTSMPFDTVKTRVQQGGSAQRAAKRVGTFGAIAQISREEGVSALWRGFPPYLTSKGILTVLLFIIKEKYTELARTLLAGRKAHAA</sequence>
<evidence type="ECO:0000256" key="10">
    <source>
        <dbReference type="SAM" id="Phobius"/>
    </source>
</evidence>
<evidence type="ECO:0000256" key="2">
    <source>
        <dbReference type="ARBA" id="ARBA00006375"/>
    </source>
</evidence>
<evidence type="ECO:0000256" key="8">
    <source>
        <dbReference type="PROSITE-ProRule" id="PRU00282"/>
    </source>
</evidence>
<dbReference type="Pfam" id="PF00153">
    <property type="entry name" value="Mito_carr"/>
    <property type="match status" value="3"/>
</dbReference>
<feature type="repeat" description="Solcar" evidence="8">
    <location>
        <begin position="281"/>
        <end position="370"/>
    </location>
</feature>
<accession>A0A835ZCT1</accession>
<dbReference type="AlphaFoldDB" id="A0A835ZCT1"/>
<evidence type="ECO:0000256" key="4">
    <source>
        <dbReference type="ARBA" id="ARBA00022692"/>
    </source>
</evidence>
<dbReference type="InterPro" id="IPR050391">
    <property type="entry name" value="Mito_Metabolite_Transporter"/>
</dbReference>
<evidence type="ECO:0000256" key="7">
    <source>
        <dbReference type="ARBA" id="ARBA00023136"/>
    </source>
</evidence>
<keyword evidence="3 9" id="KW-0813">Transport</keyword>
<dbReference type="PANTHER" id="PTHR45618">
    <property type="entry name" value="MITOCHONDRIAL DICARBOXYLATE CARRIER-RELATED"/>
    <property type="match status" value="1"/>
</dbReference>
<comment type="subcellular location">
    <subcellularLocation>
        <location evidence="1">Membrane</location>
        <topology evidence="1">Multi-pass membrane protein</topology>
    </subcellularLocation>
</comment>
<dbReference type="GO" id="GO:0016020">
    <property type="term" value="C:membrane"/>
    <property type="evidence" value="ECO:0007669"/>
    <property type="project" value="UniProtKB-SubCell"/>
</dbReference>
<proteinExistence type="inferred from homology"/>
<dbReference type="SUPFAM" id="SSF103506">
    <property type="entry name" value="Mitochondrial carrier"/>
    <property type="match status" value="1"/>
</dbReference>
<dbReference type="InterPro" id="IPR018108">
    <property type="entry name" value="MCP_transmembrane"/>
</dbReference>
<keyword evidence="5" id="KW-0677">Repeat</keyword>
<evidence type="ECO:0000256" key="3">
    <source>
        <dbReference type="ARBA" id="ARBA00022448"/>
    </source>
</evidence>